<comment type="caution">
    <text evidence="2">The sequence shown here is derived from an EMBL/GenBank/DDBJ whole genome shotgun (WGS) entry which is preliminary data.</text>
</comment>
<evidence type="ECO:0008006" key="4">
    <source>
        <dbReference type="Google" id="ProtNLM"/>
    </source>
</evidence>
<organism evidence="2 3">
    <name type="scientific">Smittium culicis</name>
    <dbReference type="NCBI Taxonomy" id="133412"/>
    <lineage>
        <taxon>Eukaryota</taxon>
        <taxon>Fungi</taxon>
        <taxon>Fungi incertae sedis</taxon>
        <taxon>Zoopagomycota</taxon>
        <taxon>Kickxellomycotina</taxon>
        <taxon>Harpellomycetes</taxon>
        <taxon>Harpellales</taxon>
        <taxon>Legeriomycetaceae</taxon>
        <taxon>Smittium</taxon>
    </lineage>
</organism>
<dbReference type="AlphaFoldDB" id="A0A1R1YAT1"/>
<dbReference type="InterPro" id="IPR043502">
    <property type="entry name" value="DNA/RNA_pol_sf"/>
</dbReference>
<dbReference type="SUPFAM" id="SSF56672">
    <property type="entry name" value="DNA/RNA polymerases"/>
    <property type="match status" value="1"/>
</dbReference>
<proteinExistence type="predicted"/>
<protein>
    <recommendedName>
        <fullName evidence="4">Retrovirus-related Pol polyprotein from transposon</fullName>
    </recommendedName>
</protein>
<feature type="compositionally biased region" description="Low complexity" evidence="1">
    <location>
        <begin position="14"/>
        <end position="26"/>
    </location>
</feature>
<dbReference type="CDD" id="cd00303">
    <property type="entry name" value="retropepsin_like"/>
    <property type="match status" value="1"/>
</dbReference>
<evidence type="ECO:0000313" key="2">
    <source>
        <dbReference type="EMBL" id="OMJ23766.1"/>
    </source>
</evidence>
<dbReference type="Gene3D" id="2.40.70.10">
    <property type="entry name" value="Acid Proteases"/>
    <property type="match status" value="1"/>
</dbReference>
<dbReference type="InterPro" id="IPR021109">
    <property type="entry name" value="Peptidase_aspartic_dom_sf"/>
</dbReference>
<dbReference type="Proteomes" id="UP000187429">
    <property type="component" value="Unassembled WGS sequence"/>
</dbReference>
<evidence type="ECO:0000313" key="3">
    <source>
        <dbReference type="Proteomes" id="UP000187429"/>
    </source>
</evidence>
<keyword evidence="3" id="KW-1185">Reference proteome</keyword>
<name>A0A1R1YAT1_9FUNG</name>
<sequence>MEKKFKSETSPRIAAETSTTASTSESQGDLYIQSQQNPNSYLSHLLPNVGPTSLFSGTEVEEFLEIYDVITKGLKDDRKVKFFPRYCVPSLVDQIKWTEEYEGGNWDDFCAMLKKRYKKKRKSDPFKEIEKTANKLIKEDYITKRQKTEYLLRSLPEDLLEKLSCDIIEDGDFKPYKELSEIVSNHLLSENRMVIFKKNAFKNKEIKFETKGKIDLSKPTEPGITKDTENIKTLNDFVDDSNTHLKDNEIVDLVKKMGAMVLKFDKSLEEIRENKINKFSNFERVIRCIYCDGQHAKRDCKDLVEDINNGLVKLDGKKNVLLSSGKQLFRNYGNGGMKAHVHDTYKTVNSNLITIKNDDEEDAYDYQIHPELPDVFNGEVNAFETVNEIEFEKILNSYATKRKDEDIPLSERVKFTKLSENKNNEAELPVVGINQNESFEEVPYSLKAKIVNENLKEIVLKKCKDALVTMSLEEVASISPFVRKTLNDDFRLRREVKVDQYKTDENKSSSENWKKKYLSVGSGRIKGMVQGVKMLLMFDEGSEVNIMSEAVYHGLKILNRAELDNSIQWKMRDANSGSSNLLGVIKDCEIEIDGIKIKTPIFVSNTTKTPLILGRPWDIKSRAIKENKEDGSLWYTIMDEKSNKSSNFCVSKLDDARRCEDRSNVTNDDFEIENFKIDIIKGVTDWGYEPKVFTRYKSAKDKNKPVSIALDNVESPAIQKKDMQNTNVKNRLTVERISKMIIGDGDLSLEEVTFFKLELKKCEAAFAYHPDEMGLLSKDIEDPIFVETVDHTPWQVIPYPIPKGIVNKVKDLLKDKLLKGILEPSNGPYSNNWFCIQKKTGGMRFIQDVQRVNAVTKKNAGKPPFVDTFAEEFSGSFKRPILVTDTVRPFKDDKTASRVD</sequence>
<feature type="region of interest" description="Disordered" evidence="1">
    <location>
        <begin position="1"/>
        <end position="28"/>
    </location>
</feature>
<gene>
    <name evidence="2" type="ORF">AYI69_g4872</name>
</gene>
<accession>A0A1R1YAT1</accession>
<dbReference type="OrthoDB" id="5599163at2759"/>
<dbReference type="EMBL" id="LSSM01001967">
    <property type="protein sequence ID" value="OMJ23766.1"/>
    <property type="molecule type" value="Genomic_DNA"/>
</dbReference>
<reference evidence="3" key="1">
    <citation type="submission" date="2017-01" db="EMBL/GenBank/DDBJ databases">
        <authorList>
            <person name="Wang Y."/>
            <person name="White M."/>
            <person name="Kvist S."/>
            <person name="Moncalvo J.-M."/>
        </authorList>
    </citation>
    <scope>NUCLEOTIDE SEQUENCE [LARGE SCALE GENOMIC DNA]</scope>
    <source>
        <strain evidence="3">ID-206-W2</strain>
    </source>
</reference>
<evidence type="ECO:0000256" key="1">
    <source>
        <dbReference type="SAM" id="MobiDB-lite"/>
    </source>
</evidence>
<dbReference type="Gene3D" id="3.10.10.10">
    <property type="entry name" value="HIV Type 1 Reverse Transcriptase, subunit A, domain 1"/>
    <property type="match status" value="1"/>
</dbReference>